<dbReference type="EMBL" id="CP157483">
    <property type="protein sequence ID" value="XBO45356.1"/>
    <property type="molecule type" value="Genomic_DNA"/>
</dbReference>
<sequence>MKATQSAEFVPDVVPVLSSGKHRNPRKGACFMEMASYLAGEKWSDHPACTHPLLASLARLVNDSLNDQDRPRIVGLVPDVVGITGTALDMDLAIAMRPAAAALPVAPAVRQNVLAVGLLTSRRLAKDLAPEHPGRFDDLIALADAALAAAPEAHRWAVRFGKDGQVSERTFRRQTAPHLVAFSVEGISVACVDDVPARLVALLSSTIRDAASRVDRSAPAAPVPTSRLERVRSLVR</sequence>
<evidence type="ECO:0008006" key="2">
    <source>
        <dbReference type="Google" id="ProtNLM"/>
    </source>
</evidence>
<protein>
    <recommendedName>
        <fullName evidence="2">DUF222 domain-containing protein</fullName>
    </recommendedName>
</protein>
<accession>A0AAU7JYN4</accession>
<organism evidence="1">
    <name type="scientific">Pedococcus sp. KACC 23699</name>
    <dbReference type="NCBI Taxonomy" id="3149228"/>
    <lineage>
        <taxon>Bacteria</taxon>
        <taxon>Bacillati</taxon>
        <taxon>Actinomycetota</taxon>
        <taxon>Actinomycetes</taxon>
        <taxon>Micrococcales</taxon>
        <taxon>Intrasporangiaceae</taxon>
        <taxon>Pedococcus</taxon>
    </lineage>
</organism>
<proteinExistence type="predicted"/>
<evidence type="ECO:0000313" key="1">
    <source>
        <dbReference type="EMBL" id="XBO45356.1"/>
    </source>
</evidence>
<dbReference type="RefSeq" id="WP_406832849.1">
    <property type="nucleotide sequence ID" value="NZ_CP157483.1"/>
</dbReference>
<dbReference type="AlphaFoldDB" id="A0AAU7JYN4"/>
<name>A0AAU7JYN4_9MICO</name>
<reference evidence="1" key="1">
    <citation type="submission" date="2024-05" db="EMBL/GenBank/DDBJ databases">
        <authorList>
            <person name="Kim S."/>
            <person name="Heo J."/>
            <person name="Choi H."/>
            <person name="Choi Y."/>
            <person name="Kwon S.-W."/>
            <person name="Kim Y."/>
        </authorList>
    </citation>
    <scope>NUCLEOTIDE SEQUENCE</scope>
    <source>
        <strain evidence="1">KACC 23699</strain>
    </source>
</reference>
<gene>
    <name evidence="1" type="ORF">ABEG17_08500</name>
</gene>